<protein>
    <recommendedName>
        <fullName evidence="1">LYR motif-containing protein Cup1-like N-terminal domain-containing protein</fullName>
    </recommendedName>
</protein>
<proteinExistence type="predicted"/>
<dbReference type="CDD" id="cd20273">
    <property type="entry name" value="Complex1_LYR_unchar"/>
    <property type="match status" value="1"/>
</dbReference>
<organism evidence="2 3">
    <name type="scientific">Aspergillus granulosus</name>
    <dbReference type="NCBI Taxonomy" id="176169"/>
    <lineage>
        <taxon>Eukaryota</taxon>
        <taxon>Fungi</taxon>
        <taxon>Dikarya</taxon>
        <taxon>Ascomycota</taxon>
        <taxon>Pezizomycotina</taxon>
        <taxon>Eurotiomycetes</taxon>
        <taxon>Eurotiomycetidae</taxon>
        <taxon>Eurotiales</taxon>
        <taxon>Aspergillaceae</taxon>
        <taxon>Aspergillus</taxon>
        <taxon>Aspergillus subgen. Nidulantes</taxon>
    </lineage>
</organism>
<evidence type="ECO:0000313" key="3">
    <source>
        <dbReference type="Proteomes" id="UP001610334"/>
    </source>
</evidence>
<dbReference type="EMBL" id="JBFXLT010000055">
    <property type="protein sequence ID" value="KAL2811656.1"/>
    <property type="molecule type" value="Genomic_DNA"/>
</dbReference>
<keyword evidence="3" id="KW-1185">Reference proteome</keyword>
<dbReference type="Pfam" id="PF20263">
    <property type="entry name" value="LYRM2-like"/>
    <property type="match status" value="1"/>
</dbReference>
<dbReference type="InterPro" id="IPR046896">
    <property type="entry name" value="Cup1-like_N"/>
</dbReference>
<evidence type="ECO:0000259" key="1">
    <source>
        <dbReference type="Pfam" id="PF20263"/>
    </source>
</evidence>
<reference evidence="2 3" key="1">
    <citation type="submission" date="2024-07" db="EMBL/GenBank/DDBJ databases">
        <title>Section-level genome sequencing and comparative genomics of Aspergillus sections Usti and Cavernicolus.</title>
        <authorList>
            <consortium name="Lawrence Berkeley National Laboratory"/>
            <person name="Nybo J.L."/>
            <person name="Vesth T.C."/>
            <person name="Theobald S."/>
            <person name="Frisvad J.C."/>
            <person name="Larsen T.O."/>
            <person name="Kjaerboelling I."/>
            <person name="Rothschild-Mancinelli K."/>
            <person name="Lyhne E.K."/>
            <person name="Kogle M.E."/>
            <person name="Barry K."/>
            <person name="Clum A."/>
            <person name="Na H."/>
            <person name="Ledsgaard L."/>
            <person name="Lin J."/>
            <person name="Lipzen A."/>
            <person name="Kuo A."/>
            <person name="Riley R."/>
            <person name="Mondo S."/>
            <person name="Labutti K."/>
            <person name="Haridas S."/>
            <person name="Pangalinan J."/>
            <person name="Salamov A.A."/>
            <person name="Simmons B.A."/>
            <person name="Magnuson J.K."/>
            <person name="Chen J."/>
            <person name="Drula E."/>
            <person name="Henrissat B."/>
            <person name="Wiebenga A."/>
            <person name="Lubbers R.J."/>
            <person name="Gomes A.C."/>
            <person name="Makela M.R."/>
            <person name="Stajich J."/>
            <person name="Grigoriev I.V."/>
            <person name="Mortensen U.H."/>
            <person name="De Vries R.P."/>
            <person name="Baker S.E."/>
            <person name="Andersen M.R."/>
        </authorList>
    </citation>
    <scope>NUCLEOTIDE SEQUENCE [LARGE SCALE GENOMIC DNA]</scope>
    <source>
        <strain evidence="2 3">CBS 588.65</strain>
    </source>
</reference>
<sequence length="338" mass="39174">MNQPFPFPKSEWRSILRSLLREASYLPDPIARGVCHDQIIQRFRRYHEEPRTQIRTDYLRLRELHKKARYNFSLLRRANEGYSQPLEKVLRTAYGRRGRRRKELLANLLAVDVPQDSTVLEALVANPYQFEDGWKPPEIITVLLASQNTNAAALQLRNKRPVRSLVPPIPKTNAWGRKVPVVRRRNIRREWYSNVLNYLLPPLPDGELQVLEGLISGEVPWKLPKRRSRPPTTNIENSKGELVRTVLTAGPPKGETFRPYTNGRPHKITRRFMCRLWRRISCIVPRPAWDNSAGKPRFTWDVIRPRPTLALYAKEGSSQELFGGGEGSRKDILKVASK</sequence>
<comment type="caution">
    <text evidence="2">The sequence shown here is derived from an EMBL/GenBank/DDBJ whole genome shotgun (WGS) entry which is preliminary data.</text>
</comment>
<name>A0ABR4H867_9EURO</name>
<dbReference type="Proteomes" id="UP001610334">
    <property type="component" value="Unassembled WGS sequence"/>
</dbReference>
<evidence type="ECO:0000313" key="2">
    <source>
        <dbReference type="EMBL" id="KAL2811656.1"/>
    </source>
</evidence>
<gene>
    <name evidence="2" type="ORF">BJX63DRAFT_270109</name>
</gene>
<feature type="domain" description="LYR motif-containing protein Cup1-like N-terminal" evidence="1">
    <location>
        <begin position="16"/>
        <end position="105"/>
    </location>
</feature>
<accession>A0ABR4H867</accession>